<dbReference type="EMBL" id="SACR01000003">
    <property type="protein sequence ID" value="RVU46521.1"/>
    <property type="molecule type" value="Genomic_DNA"/>
</dbReference>
<dbReference type="AlphaFoldDB" id="A0A437RIE0"/>
<gene>
    <name evidence="1" type="ORF">EOE66_11930</name>
</gene>
<dbReference type="PANTHER" id="PTHR35609">
    <property type="entry name" value="MACRO DOMAIN-CONTAINING PROTEIN"/>
    <property type="match status" value="1"/>
</dbReference>
<comment type="caution">
    <text evidence="1">The sequence shown here is derived from an EMBL/GenBank/DDBJ whole genome shotgun (WGS) entry which is preliminary data.</text>
</comment>
<organism evidence="1 2">
    <name type="scientific">Rubrivivax rivuli</name>
    <dbReference type="NCBI Taxonomy" id="1862385"/>
    <lineage>
        <taxon>Bacteria</taxon>
        <taxon>Pseudomonadati</taxon>
        <taxon>Pseudomonadota</taxon>
        <taxon>Betaproteobacteria</taxon>
        <taxon>Burkholderiales</taxon>
        <taxon>Sphaerotilaceae</taxon>
        <taxon>Rubrivivax</taxon>
    </lineage>
</organism>
<reference evidence="1 2" key="1">
    <citation type="submission" date="2019-01" db="EMBL/GenBank/DDBJ databases">
        <authorList>
            <person name="Chen W.-M."/>
        </authorList>
    </citation>
    <scope>NUCLEOTIDE SEQUENCE [LARGE SCALE GENOMIC DNA]</scope>
    <source>
        <strain evidence="1 2">KYPY4</strain>
    </source>
</reference>
<keyword evidence="2" id="KW-1185">Reference proteome</keyword>
<evidence type="ECO:0000313" key="1">
    <source>
        <dbReference type="EMBL" id="RVU46521.1"/>
    </source>
</evidence>
<dbReference type="PANTHER" id="PTHR35609:SF1">
    <property type="entry name" value="MACRO DOMAIN-CONTAINING PROTEIN"/>
    <property type="match status" value="1"/>
</dbReference>
<evidence type="ECO:0000313" key="2">
    <source>
        <dbReference type="Proteomes" id="UP000285575"/>
    </source>
</evidence>
<protein>
    <submittedName>
        <fullName evidence="1">Uncharacterized protein</fullName>
    </submittedName>
</protein>
<proteinExistence type="predicted"/>
<dbReference type="OrthoDB" id="1452819at2"/>
<name>A0A437RIE0_9BURK</name>
<dbReference type="RefSeq" id="WP_128228881.1">
    <property type="nucleotide sequence ID" value="NZ_SACR01000003.1"/>
</dbReference>
<dbReference type="Proteomes" id="UP000285575">
    <property type="component" value="Unassembled WGS sequence"/>
</dbReference>
<accession>A0A437RIE0</accession>
<sequence>MTTSAAPADWFSRLFGFREGPYAAARERLALEGDELVSRVNGARYATGRLEVASLATLRERTPLPPAGSPVRQTLHCVAADARALHAAPENAGALFQVASQFNLLEMVGPDVSPEDGVTRYQHDRTQGPACAMAAGAATVYRNYFAPVPGTPAQQGQTAARQIDTLAPLGAALAAALHRATGREAPPLWTMRNGYALCRPEGLAVLNPWLRSAPEAERDALRAALCIGLHHGVEVTDLPGPARPRVTQAFCSALPVAYGRGPSAAWEPLARLVLEAAYEATLRAALTQQQAGGSGRVLLTRLGGGAFGNDAAWIDDAMARALALTAGTGLQVQLVSYGSVPASMAALAARTDLGL</sequence>